<organism evidence="2 3">
    <name type="scientific">Mangrovicoccus algicola</name>
    <dbReference type="NCBI Taxonomy" id="2771008"/>
    <lineage>
        <taxon>Bacteria</taxon>
        <taxon>Pseudomonadati</taxon>
        <taxon>Pseudomonadota</taxon>
        <taxon>Alphaproteobacteria</taxon>
        <taxon>Rhodobacterales</taxon>
        <taxon>Paracoccaceae</taxon>
        <taxon>Mangrovicoccus</taxon>
    </lineage>
</organism>
<keyword evidence="1" id="KW-0472">Membrane</keyword>
<protein>
    <submittedName>
        <fullName evidence="2">DUF1049 domain-containing protein</fullName>
    </submittedName>
</protein>
<sequence>MRYLKIALAILVAIPLITIFYANGQIVELVILPQGLERFVGLNAIMGPIRVPLWAVATGFLALGLILGFFWEWFREHKHRHEAAKGRQSKAELQAEVRKMKARENAGKDPVLVMVEESGTAR</sequence>
<reference evidence="2" key="1">
    <citation type="submission" date="2020-09" db="EMBL/GenBank/DDBJ databases">
        <title>A novel bacterium of genus Mangrovicoccus, isolated from South China Sea.</title>
        <authorList>
            <person name="Huang H."/>
            <person name="Mo K."/>
            <person name="Hu Y."/>
        </authorList>
    </citation>
    <scope>NUCLEOTIDE SEQUENCE</scope>
    <source>
        <strain evidence="2">HB182678</strain>
    </source>
</reference>
<keyword evidence="3" id="KW-1185">Reference proteome</keyword>
<dbReference type="RefSeq" id="WP_193183615.1">
    <property type="nucleotide sequence ID" value="NZ_JACVXA010000041.1"/>
</dbReference>
<gene>
    <name evidence="2" type="ORF">ICN82_13395</name>
</gene>
<name>A0A8J7CI62_9RHOB</name>
<keyword evidence="1" id="KW-1133">Transmembrane helix</keyword>
<evidence type="ECO:0000256" key="1">
    <source>
        <dbReference type="SAM" id="Phobius"/>
    </source>
</evidence>
<keyword evidence="1" id="KW-0812">Transmembrane</keyword>
<proteinExistence type="predicted"/>
<evidence type="ECO:0000313" key="2">
    <source>
        <dbReference type="EMBL" id="MBE3639195.1"/>
    </source>
</evidence>
<feature type="transmembrane region" description="Helical" evidence="1">
    <location>
        <begin position="51"/>
        <end position="71"/>
    </location>
</feature>
<comment type="caution">
    <text evidence="2">The sequence shown here is derived from an EMBL/GenBank/DDBJ whole genome shotgun (WGS) entry which is preliminary data.</text>
</comment>
<dbReference type="AlphaFoldDB" id="A0A8J7CI62"/>
<evidence type="ECO:0000313" key="3">
    <source>
        <dbReference type="Proteomes" id="UP000609121"/>
    </source>
</evidence>
<dbReference type="EMBL" id="JACVXA010000041">
    <property type="protein sequence ID" value="MBE3639195.1"/>
    <property type="molecule type" value="Genomic_DNA"/>
</dbReference>
<accession>A0A8J7CI62</accession>
<dbReference type="Proteomes" id="UP000609121">
    <property type="component" value="Unassembled WGS sequence"/>
</dbReference>